<evidence type="ECO:0000313" key="2">
    <source>
        <dbReference type="Proteomes" id="UP000440578"/>
    </source>
</evidence>
<dbReference type="Gene3D" id="1.10.4080.10">
    <property type="entry name" value="ADP-ribosylation/Crystallin J1"/>
    <property type="match status" value="1"/>
</dbReference>
<gene>
    <name evidence="1" type="ORF">FJT64_012597</name>
</gene>
<protein>
    <submittedName>
        <fullName evidence="1">Uncharacterized protein</fullName>
    </submittedName>
</protein>
<dbReference type="PANTHER" id="PTHR16222:SF28">
    <property type="entry name" value="ADP-RIBOSYLGLYCOHYDROLASE"/>
    <property type="match status" value="1"/>
</dbReference>
<reference evidence="1 2" key="1">
    <citation type="submission" date="2019-07" db="EMBL/GenBank/DDBJ databases">
        <title>Draft genome assembly of a fouling barnacle, Amphibalanus amphitrite (Darwin, 1854): The first reference genome for Thecostraca.</title>
        <authorList>
            <person name="Kim W."/>
        </authorList>
    </citation>
    <scope>NUCLEOTIDE SEQUENCE [LARGE SCALE GENOMIC DNA]</scope>
    <source>
        <strain evidence="1">SNU_AA5</strain>
        <tissue evidence="1">Soma without cirri and trophi</tissue>
    </source>
</reference>
<dbReference type="EMBL" id="VIIS01002062">
    <property type="protein sequence ID" value="KAF0289086.1"/>
    <property type="molecule type" value="Genomic_DNA"/>
</dbReference>
<dbReference type="AlphaFoldDB" id="A0A6A4V370"/>
<organism evidence="1 2">
    <name type="scientific">Amphibalanus amphitrite</name>
    <name type="common">Striped barnacle</name>
    <name type="synonym">Balanus amphitrite</name>
    <dbReference type="NCBI Taxonomy" id="1232801"/>
    <lineage>
        <taxon>Eukaryota</taxon>
        <taxon>Metazoa</taxon>
        <taxon>Ecdysozoa</taxon>
        <taxon>Arthropoda</taxon>
        <taxon>Crustacea</taxon>
        <taxon>Multicrustacea</taxon>
        <taxon>Cirripedia</taxon>
        <taxon>Thoracica</taxon>
        <taxon>Thoracicalcarea</taxon>
        <taxon>Balanomorpha</taxon>
        <taxon>Balanoidea</taxon>
        <taxon>Balanidae</taxon>
        <taxon>Amphibalaninae</taxon>
        <taxon>Amphibalanus</taxon>
    </lineage>
</organism>
<sequence>MVHSLTGIPRFHDLSEVAGNAQRVCLTTHAAPVCVAACVALAALVAQLLQGAAHSADQLEEALRTAASLAGEFTAGEEERKALEQSLLDTESGSVDPSEGGVLATLSVAVAALRLGCRREERSSAAGPLDWRRLVTLVTLQGGRASVRGTLCGALLGARSSLAGLPATLLAQLRPGHTEYLSGKLNSLLDLMAL</sequence>
<dbReference type="OrthoDB" id="6377109at2759"/>
<evidence type="ECO:0000313" key="1">
    <source>
        <dbReference type="EMBL" id="KAF0289086.1"/>
    </source>
</evidence>
<proteinExistence type="predicted"/>
<comment type="caution">
    <text evidence="1">The sequence shown here is derived from an EMBL/GenBank/DDBJ whole genome shotgun (WGS) entry which is preliminary data.</text>
</comment>
<name>A0A6A4V370_AMPAM</name>
<accession>A0A6A4V370</accession>
<dbReference type="Proteomes" id="UP000440578">
    <property type="component" value="Unassembled WGS sequence"/>
</dbReference>
<dbReference type="InterPro" id="IPR036705">
    <property type="entry name" value="Ribosyl_crysJ1_sf"/>
</dbReference>
<dbReference type="SUPFAM" id="SSF101478">
    <property type="entry name" value="ADP-ribosylglycohydrolase"/>
    <property type="match status" value="1"/>
</dbReference>
<dbReference type="InterPro" id="IPR005502">
    <property type="entry name" value="Ribosyl_crysJ1"/>
</dbReference>
<dbReference type="Pfam" id="PF03747">
    <property type="entry name" value="ADP_ribosyl_GH"/>
    <property type="match status" value="1"/>
</dbReference>
<dbReference type="PANTHER" id="PTHR16222">
    <property type="entry name" value="ADP-RIBOSYLGLYCOHYDROLASE"/>
    <property type="match status" value="1"/>
</dbReference>
<dbReference type="InterPro" id="IPR050792">
    <property type="entry name" value="ADP-ribosylglycohydrolase"/>
</dbReference>
<keyword evidence="2" id="KW-1185">Reference proteome</keyword>